<gene>
    <name evidence="2" type="ORF">GBA63_08845</name>
</gene>
<proteinExistence type="predicted"/>
<dbReference type="EMBL" id="CP045119">
    <property type="protein sequence ID" value="QIN82741.1"/>
    <property type="molecule type" value="Genomic_DNA"/>
</dbReference>
<protein>
    <submittedName>
        <fullName evidence="2">Uncharacterized protein</fullName>
    </submittedName>
</protein>
<keyword evidence="3" id="KW-1185">Reference proteome</keyword>
<dbReference type="KEGG" id="rub:GBA63_08845"/>
<evidence type="ECO:0000313" key="2">
    <source>
        <dbReference type="EMBL" id="QIN82741.1"/>
    </source>
</evidence>
<dbReference type="RefSeq" id="WP_166175370.1">
    <property type="nucleotide sequence ID" value="NZ_CP045119.1"/>
</dbReference>
<organism evidence="2 3">
    <name type="scientific">Rubrobacter tropicus</name>
    <dbReference type="NCBI Taxonomy" id="2653851"/>
    <lineage>
        <taxon>Bacteria</taxon>
        <taxon>Bacillati</taxon>
        <taxon>Actinomycetota</taxon>
        <taxon>Rubrobacteria</taxon>
        <taxon>Rubrobacterales</taxon>
        <taxon>Rubrobacteraceae</taxon>
        <taxon>Rubrobacter</taxon>
    </lineage>
</organism>
<sequence>MSEATKQEQTMERQRRFERARKSVRDMEEAVEPYTERHEIRESSEPSQWRDASDYERSHFFRDLKKVVRKLPSNHPSRSGSGGR</sequence>
<dbReference type="AlphaFoldDB" id="A0A6G8Q8E5"/>
<dbReference type="Proteomes" id="UP000501452">
    <property type="component" value="Chromosome"/>
</dbReference>
<evidence type="ECO:0000313" key="3">
    <source>
        <dbReference type="Proteomes" id="UP000501452"/>
    </source>
</evidence>
<accession>A0A6G8Q8E5</accession>
<feature type="compositionally biased region" description="Basic and acidic residues" evidence="1">
    <location>
        <begin position="1"/>
        <end position="44"/>
    </location>
</feature>
<reference evidence="2 3" key="1">
    <citation type="submission" date="2019-10" db="EMBL/GenBank/DDBJ databases">
        <title>Rubrobacter sp nov SCSIO 52090 isolated from a deep-sea sediment in the South China Sea.</title>
        <authorList>
            <person name="Chen R.W."/>
        </authorList>
    </citation>
    <scope>NUCLEOTIDE SEQUENCE [LARGE SCALE GENOMIC DNA]</scope>
    <source>
        <strain evidence="2 3">SCSIO 52909</strain>
    </source>
</reference>
<feature type="region of interest" description="Disordered" evidence="1">
    <location>
        <begin position="1"/>
        <end position="55"/>
    </location>
</feature>
<name>A0A6G8Q8E5_9ACTN</name>
<evidence type="ECO:0000256" key="1">
    <source>
        <dbReference type="SAM" id="MobiDB-lite"/>
    </source>
</evidence>